<dbReference type="AlphaFoldDB" id="A0A2S9Q666"/>
<comment type="caution">
    <text evidence="1">The sequence shown here is derived from an EMBL/GenBank/DDBJ whole genome shotgun (WGS) entry which is preliminary data.</text>
</comment>
<proteinExistence type="predicted"/>
<organism evidence="1 2">
    <name type="scientific">Labrys okinawensis</name>
    <dbReference type="NCBI Taxonomy" id="346911"/>
    <lineage>
        <taxon>Bacteria</taxon>
        <taxon>Pseudomonadati</taxon>
        <taxon>Pseudomonadota</taxon>
        <taxon>Alphaproteobacteria</taxon>
        <taxon>Hyphomicrobiales</taxon>
        <taxon>Xanthobacteraceae</taxon>
        <taxon>Labrys</taxon>
    </lineage>
</organism>
<keyword evidence="2" id="KW-1185">Reference proteome</keyword>
<dbReference type="OrthoDB" id="8281686at2"/>
<name>A0A2S9Q666_9HYPH</name>
<reference evidence="1 2" key="1">
    <citation type="submission" date="2018-02" db="EMBL/GenBank/DDBJ databases">
        <title>Whole genome sequencing of endophytic bacterium.</title>
        <authorList>
            <person name="Eedara R."/>
            <person name="Podile A.R."/>
        </authorList>
    </citation>
    <scope>NUCLEOTIDE SEQUENCE [LARGE SCALE GENOMIC DNA]</scope>
    <source>
        <strain evidence="1 2">RP1T</strain>
    </source>
</reference>
<evidence type="ECO:0000313" key="2">
    <source>
        <dbReference type="Proteomes" id="UP000237682"/>
    </source>
</evidence>
<sequence length="142" mass="16081">MLHQSLDELRLKADIVPLQAERKALTRAERRERWALLLDRHDAPLVPFLRIETYSKVARGALRVDQGPVALAYDDAVLRADGLAGDTFGDACNYFELSQGLAHRLLCDCHYRGTMTGPKVAARLRAAENGIFRHVLNWVFRQ</sequence>
<accession>A0A2S9Q666</accession>
<dbReference type="EMBL" id="PUEJ01000011">
    <property type="protein sequence ID" value="PRH84841.1"/>
    <property type="molecule type" value="Genomic_DNA"/>
</dbReference>
<gene>
    <name evidence="1" type="ORF">C5L14_25260</name>
</gene>
<dbReference type="Proteomes" id="UP000237682">
    <property type="component" value="Unassembled WGS sequence"/>
</dbReference>
<protein>
    <submittedName>
        <fullName evidence="1">Uncharacterized protein</fullName>
    </submittedName>
</protein>
<evidence type="ECO:0000313" key="1">
    <source>
        <dbReference type="EMBL" id="PRH84841.1"/>
    </source>
</evidence>
<dbReference type="RefSeq" id="WP_105864831.1">
    <property type="nucleotide sequence ID" value="NZ_PUEJ01000011.1"/>
</dbReference>